<dbReference type="PROSITE" id="PS51677">
    <property type="entry name" value="NODB"/>
    <property type="match status" value="1"/>
</dbReference>
<dbReference type="Gene3D" id="3.20.20.370">
    <property type="entry name" value="Glycoside hydrolase/deacetylase"/>
    <property type="match status" value="1"/>
</dbReference>
<dbReference type="PANTHER" id="PTHR47561">
    <property type="entry name" value="POLYSACCHARIDE DEACETYLASE FAMILY PROTEIN (AFU_ORTHOLOGUE AFUA_6G05030)"/>
    <property type="match status" value="1"/>
</dbReference>
<feature type="domain" description="NodB homology" evidence="1">
    <location>
        <begin position="40"/>
        <end position="265"/>
    </location>
</feature>
<keyword evidence="2" id="KW-0378">Hydrolase</keyword>
<dbReference type="InterPro" id="IPR002509">
    <property type="entry name" value="NODB_dom"/>
</dbReference>
<dbReference type="OrthoDB" id="9784220at2"/>
<organism evidence="2 3">
    <name type="scientific">Mycolicibacterium aurum</name>
    <name type="common">Mycobacterium aurum</name>
    <dbReference type="NCBI Taxonomy" id="1791"/>
    <lineage>
        <taxon>Bacteria</taxon>
        <taxon>Bacillati</taxon>
        <taxon>Actinomycetota</taxon>
        <taxon>Actinomycetes</taxon>
        <taxon>Mycobacteriales</taxon>
        <taxon>Mycobacteriaceae</taxon>
        <taxon>Mycolicibacterium</taxon>
    </lineage>
</organism>
<dbReference type="GO" id="GO:0016810">
    <property type="term" value="F:hydrolase activity, acting on carbon-nitrogen (but not peptide) bonds"/>
    <property type="evidence" value="ECO:0007669"/>
    <property type="project" value="InterPro"/>
</dbReference>
<reference evidence="2 3" key="1">
    <citation type="submission" date="2018-12" db="EMBL/GenBank/DDBJ databases">
        <authorList>
            <consortium name="Pathogen Informatics"/>
        </authorList>
    </citation>
    <scope>NUCLEOTIDE SEQUENCE [LARGE SCALE GENOMIC DNA]</scope>
    <source>
        <strain evidence="2 3">NCTC10437</strain>
    </source>
</reference>
<dbReference type="AlphaFoldDB" id="A0A3S4S885"/>
<protein>
    <submittedName>
        <fullName evidence="2">Polysaccharide deacetylase</fullName>
        <ecNumber evidence="2">3.-.-.-</ecNumber>
    </submittedName>
</protein>
<dbReference type="Proteomes" id="UP000279306">
    <property type="component" value="Chromosome"/>
</dbReference>
<dbReference type="STRING" id="1791.GCA_001049355_01528"/>
<evidence type="ECO:0000313" key="2">
    <source>
        <dbReference type="EMBL" id="VEG58624.1"/>
    </source>
</evidence>
<dbReference type="EMBL" id="LR134356">
    <property type="protein sequence ID" value="VEG58624.1"/>
    <property type="molecule type" value="Genomic_DNA"/>
</dbReference>
<dbReference type="CDD" id="cd10938">
    <property type="entry name" value="CE4_HpPgdA_like"/>
    <property type="match status" value="1"/>
</dbReference>
<dbReference type="SUPFAM" id="SSF88713">
    <property type="entry name" value="Glycoside hydrolase/deacetylase"/>
    <property type="match status" value="1"/>
</dbReference>
<dbReference type="InterPro" id="IPR037950">
    <property type="entry name" value="PgdA-like"/>
</dbReference>
<dbReference type="InterPro" id="IPR011330">
    <property type="entry name" value="Glyco_hydro/deAcase_b/a-brl"/>
</dbReference>
<dbReference type="EC" id="3.-.-.-" evidence="2"/>
<accession>A0A3S4S885</accession>
<dbReference type="RefSeq" id="WP_048631440.1">
    <property type="nucleotide sequence ID" value="NZ_CVQQ01000003.1"/>
</dbReference>
<name>A0A3S4S885_MYCAU</name>
<evidence type="ECO:0000313" key="3">
    <source>
        <dbReference type="Proteomes" id="UP000279306"/>
    </source>
</evidence>
<dbReference type="Pfam" id="PF01522">
    <property type="entry name" value="Polysacc_deac_1"/>
    <property type="match status" value="1"/>
</dbReference>
<keyword evidence="3" id="KW-1185">Reference proteome</keyword>
<dbReference type="KEGG" id="mauu:NCTC10437_05656"/>
<proteinExistence type="predicted"/>
<dbReference type="GO" id="GO:0005975">
    <property type="term" value="P:carbohydrate metabolic process"/>
    <property type="evidence" value="ECO:0007669"/>
    <property type="project" value="InterPro"/>
</dbReference>
<dbReference type="PANTHER" id="PTHR47561:SF1">
    <property type="entry name" value="POLYSACCHARIDE DEACETYLASE FAMILY PROTEIN (AFU_ORTHOLOGUE AFUA_6G05030)"/>
    <property type="match status" value="1"/>
</dbReference>
<evidence type="ECO:0000259" key="1">
    <source>
        <dbReference type="PROSITE" id="PS51677"/>
    </source>
</evidence>
<gene>
    <name evidence="2" type="primary">pdaA_2</name>
    <name evidence="2" type="ORF">NCTC10437_05656</name>
</gene>
<sequence>MSELRWPDGKTAAAAFTFDVDAESAVLWGPEGTLESVGARMSVMSHQAYGPLVGIPRILNLLERHQVASTFFVPGHTADRYPQAIRSIVAAGHEIAHHGYLHEQPTALTLEQEIDALDRGLAALADVAGVRPTGYRAPMWDLSWRTPALLAERGFLYDSSLMDADHPYELAITPGADRSLVEIPIQWALDDWEQYCYLPDISGSGLIESPRKARELWQLEFDGLRRASGCWVLTNHPFLTGRTSRAAELDDLMRYVLDHDDVWTTNLGAIADHVRTLGLSPRSITPPDLLR</sequence>